<keyword evidence="2 4" id="KW-0863">Zinc-finger</keyword>
<evidence type="ECO:0000259" key="7">
    <source>
        <dbReference type="PROSITE" id="PS50089"/>
    </source>
</evidence>
<dbReference type="InterPro" id="IPR001841">
    <property type="entry name" value="Znf_RING"/>
</dbReference>
<dbReference type="SMART" id="SM00184">
    <property type="entry name" value="RING"/>
    <property type="match status" value="1"/>
</dbReference>
<evidence type="ECO:0000313" key="9">
    <source>
        <dbReference type="Proteomes" id="UP000218334"/>
    </source>
</evidence>
<feature type="transmembrane region" description="Helical" evidence="6">
    <location>
        <begin position="191"/>
        <end position="214"/>
    </location>
</feature>
<dbReference type="PROSITE" id="PS50089">
    <property type="entry name" value="ZF_RING_2"/>
    <property type="match status" value="1"/>
</dbReference>
<evidence type="ECO:0000256" key="5">
    <source>
        <dbReference type="SAM" id="Coils"/>
    </source>
</evidence>
<dbReference type="InterPro" id="IPR017907">
    <property type="entry name" value="Znf_RING_CS"/>
</dbReference>
<keyword evidence="6" id="KW-0812">Transmembrane</keyword>
<dbReference type="GO" id="GO:0005634">
    <property type="term" value="C:nucleus"/>
    <property type="evidence" value="ECO:0007669"/>
    <property type="project" value="InterPro"/>
</dbReference>
<dbReference type="PANTHER" id="PTHR16047">
    <property type="entry name" value="RFWD3 PROTEIN"/>
    <property type="match status" value="1"/>
</dbReference>
<dbReference type="PROSITE" id="PS00518">
    <property type="entry name" value="ZF_RING_1"/>
    <property type="match status" value="1"/>
</dbReference>
<dbReference type="InterPro" id="IPR037381">
    <property type="entry name" value="RFWD3"/>
</dbReference>
<accession>A0A2H3BQC3</accession>
<evidence type="ECO:0000256" key="3">
    <source>
        <dbReference type="ARBA" id="ARBA00022833"/>
    </source>
</evidence>
<dbReference type="Pfam" id="PF00097">
    <property type="entry name" value="zf-C3HC4"/>
    <property type="match status" value="1"/>
</dbReference>
<dbReference type="EMBL" id="KZ293430">
    <property type="protein sequence ID" value="PBK69142.1"/>
    <property type="molecule type" value="Genomic_DNA"/>
</dbReference>
<dbReference type="GO" id="GO:0016567">
    <property type="term" value="P:protein ubiquitination"/>
    <property type="evidence" value="ECO:0007669"/>
    <property type="project" value="InterPro"/>
</dbReference>
<feature type="coiled-coil region" evidence="5">
    <location>
        <begin position="85"/>
        <end position="112"/>
    </location>
</feature>
<dbReference type="InterPro" id="IPR013083">
    <property type="entry name" value="Znf_RING/FYVE/PHD"/>
</dbReference>
<evidence type="ECO:0000313" key="8">
    <source>
        <dbReference type="EMBL" id="PBK69142.1"/>
    </source>
</evidence>
<evidence type="ECO:0000256" key="6">
    <source>
        <dbReference type="SAM" id="Phobius"/>
    </source>
</evidence>
<keyword evidence="5" id="KW-0175">Coiled coil</keyword>
<dbReference type="Gene3D" id="3.30.40.10">
    <property type="entry name" value="Zinc/RING finger domain, C3HC4 (zinc finger)"/>
    <property type="match status" value="1"/>
</dbReference>
<dbReference type="GO" id="GO:0036297">
    <property type="term" value="P:interstrand cross-link repair"/>
    <property type="evidence" value="ECO:0007669"/>
    <property type="project" value="InterPro"/>
</dbReference>
<organism evidence="8 9">
    <name type="scientific">Armillaria solidipes</name>
    <dbReference type="NCBI Taxonomy" id="1076256"/>
    <lineage>
        <taxon>Eukaryota</taxon>
        <taxon>Fungi</taxon>
        <taxon>Dikarya</taxon>
        <taxon>Basidiomycota</taxon>
        <taxon>Agaricomycotina</taxon>
        <taxon>Agaricomycetes</taxon>
        <taxon>Agaricomycetidae</taxon>
        <taxon>Agaricales</taxon>
        <taxon>Marasmiineae</taxon>
        <taxon>Physalacriaceae</taxon>
        <taxon>Armillaria</taxon>
    </lineage>
</organism>
<dbReference type="PANTHER" id="PTHR16047:SF7">
    <property type="entry name" value="E3 UBIQUITIN-PROTEIN LIGASE RFWD3"/>
    <property type="match status" value="1"/>
</dbReference>
<sequence>MIECSICYNPLTDPCAAACGHIFCLACMEKWFAFSAPHQLVCKCPNCNQDIYKSGLRKVYISQSEALVEELSVLRIQAKDLGACNTSLKTEVEGLRTELEGYQNLTEELLADMYVEDDDQPQERNTVASAIYGTVKTVFLRDACLLGVVSAFYDVVTSVGSALLLQTVLLGVELVWRVVTRPEECLREAALYVWVFTDFVASAMILAVVLLGVLCGDYDCMVIWLDFGYPRLCGLVECMKRRSSAYLVRRFDEQ</sequence>
<evidence type="ECO:0000256" key="1">
    <source>
        <dbReference type="ARBA" id="ARBA00022723"/>
    </source>
</evidence>
<protein>
    <recommendedName>
        <fullName evidence="7">RING-type domain-containing protein</fullName>
    </recommendedName>
</protein>
<dbReference type="GO" id="GO:0004842">
    <property type="term" value="F:ubiquitin-protein transferase activity"/>
    <property type="evidence" value="ECO:0007669"/>
    <property type="project" value="InterPro"/>
</dbReference>
<keyword evidence="6" id="KW-0472">Membrane</keyword>
<dbReference type="GO" id="GO:0008270">
    <property type="term" value="F:zinc ion binding"/>
    <property type="evidence" value="ECO:0007669"/>
    <property type="project" value="UniProtKB-KW"/>
</dbReference>
<feature type="domain" description="RING-type" evidence="7">
    <location>
        <begin position="4"/>
        <end position="48"/>
    </location>
</feature>
<keyword evidence="1" id="KW-0479">Metal-binding</keyword>
<name>A0A2H3BQC3_9AGAR</name>
<evidence type="ECO:0000256" key="4">
    <source>
        <dbReference type="PROSITE-ProRule" id="PRU00175"/>
    </source>
</evidence>
<proteinExistence type="predicted"/>
<dbReference type="InterPro" id="IPR018957">
    <property type="entry name" value="Znf_C3HC4_RING-type"/>
</dbReference>
<dbReference type="Proteomes" id="UP000218334">
    <property type="component" value="Unassembled WGS sequence"/>
</dbReference>
<keyword evidence="3" id="KW-0862">Zinc</keyword>
<keyword evidence="6" id="KW-1133">Transmembrane helix</keyword>
<dbReference type="SUPFAM" id="SSF57850">
    <property type="entry name" value="RING/U-box"/>
    <property type="match status" value="1"/>
</dbReference>
<gene>
    <name evidence="8" type="ORF">ARMSODRAFT_177660</name>
</gene>
<evidence type="ECO:0000256" key="2">
    <source>
        <dbReference type="ARBA" id="ARBA00022771"/>
    </source>
</evidence>
<reference evidence="9" key="1">
    <citation type="journal article" date="2017" name="Nat. Ecol. Evol.">
        <title>Genome expansion and lineage-specific genetic innovations in the forest pathogenic fungi Armillaria.</title>
        <authorList>
            <person name="Sipos G."/>
            <person name="Prasanna A.N."/>
            <person name="Walter M.C."/>
            <person name="O'Connor E."/>
            <person name="Balint B."/>
            <person name="Krizsan K."/>
            <person name="Kiss B."/>
            <person name="Hess J."/>
            <person name="Varga T."/>
            <person name="Slot J."/>
            <person name="Riley R."/>
            <person name="Boka B."/>
            <person name="Rigling D."/>
            <person name="Barry K."/>
            <person name="Lee J."/>
            <person name="Mihaltcheva S."/>
            <person name="LaButti K."/>
            <person name="Lipzen A."/>
            <person name="Waldron R."/>
            <person name="Moloney N.M."/>
            <person name="Sperisen C."/>
            <person name="Kredics L."/>
            <person name="Vagvoelgyi C."/>
            <person name="Patrignani A."/>
            <person name="Fitzpatrick D."/>
            <person name="Nagy I."/>
            <person name="Doyle S."/>
            <person name="Anderson J.B."/>
            <person name="Grigoriev I.V."/>
            <person name="Gueldener U."/>
            <person name="Muensterkoetter M."/>
            <person name="Nagy L.G."/>
        </authorList>
    </citation>
    <scope>NUCLEOTIDE SEQUENCE [LARGE SCALE GENOMIC DNA]</scope>
    <source>
        <strain evidence="9">28-4</strain>
    </source>
</reference>
<keyword evidence="9" id="KW-1185">Reference proteome</keyword>
<dbReference type="AlphaFoldDB" id="A0A2H3BQC3"/>